<dbReference type="EMBL" id="JBHRTS010000001">
    <property type="protein sequence ID" value="MFC3192741.1"/>
    <property type="molecule type" value="Genomic_DNA"/>
</dbReference>
<evidence type="ECO:0000313" key="4">
    <source>
        <dbReference type="Proteomes" id="UP001595533"/>
    </source>
</evidence>
<reference evidence="4" key="1">
    <citation type="journal article" date="2019" name="Int. J. Syst. Evol. Microbiol.">
        <title>The Global Catalogue of Microorganisms (GCM) 10K type strain sequencing project: providing services to taxonomists for standard genome sequencing and annotation.</title>
        <authorList>
            <consortium name="The Broad Institute Genomics Platform"/>
            <consortium name="The Broad Institute Genome Sequencing Center for Infectious Disease"/>
            <person name="Wu L."/>
            <person name="Ma J."/>
        </authorList>
    </citation>
    <scope>NUCLEOTIDE SEQUENCE [LARGE SCALE GENOMIC DNA]</scope>
    <source>
        <strain evidence="4">KCTC 42953</strain>
    </source>
</reference>
<comment type="caution">
    <text evidence="3">The sequence shown here is derived from an EMBL/GenBank/DDBJ whole genome shotgun (WGS) entry which is preliminary data.</text>
</comment>
<proteinExistence type="predicted"/>
<feature type="transmembrane region" description="Helical" evidence="1">
    <location>
        <begin position="180"/>
        <end position="201"/>
    </location>
</feature>
<protein>
    <recommendedName>
        <fullName evidence="5">DUF11 domain-containing protein</fullName>
    </recommendedName>
</protein>
<gene>
    <name evidence="3" type="ORF">ACFODZ_00680</name>
</gene>
<keyword evidence="1" id="KW-0812">Transmembrane</keyword>
<keyword evidence="2" id="KW-0732">Signal</keyword>
<feature type="chain" id="PRO_5046712668" description="DUF11 domain-containing protein" evidence="2">
    <location>
        <begin position="26"/>
        <end position="206"/>
    </location>
</feature>
<keyword evidence="1" id="KW-1133">Transmembrane helix</keyword>
<evidence type="ECO:0000313" key="3">
    <source>
        <dbReference type="EMBL" id="MFC3192741.1"/>
    </source>
</evidence>
<accession>A0ABV7J9G1</accession>
<organism evidence="3 4">
    <name type="scientific">Marinicella sediminis</name>
    <dbReference type="NCBI Taxonomy" id="1792834"/>
    <lineage>
        <taxon>Bacteria</taxon>
        <taxon>Pseudomonadati</taxon>
        <taxon>Pseudomonadota</taxon>
        <taxon>Gammaproteobacteria</taxon>
        <taxon>Lysobacterales</taxon>
        <taxon>Marinicellaceae</taxon>
        <taxon>Marinicella</taxon>
    </lineage>
</organism>
<keyword evidence="4" id="KW-1185">Reference proteome</keyword>
<keyword evidence="1" id="KW-0472">Membrane</keyword>
<evidence type="ECO:0008006" key="5">
    <source>
        <dbReference type="Google" id="ProtNLM"/>
    </source>
</evidence>
<name>A0ABV7J9G1_9GAMM</name>
<evidence type="ECO:0000256" key="1">
    <source>
        <dbReference type="SAM" id="Phobius"/>
    </source>
</evidence>
<feature type="signal peptide" evidence="2">
    <location>
        <begin position="1"/>
        <end position="25"/>
    </location>
</feature>
<dbReference type="InterPro" id="IPR013783">
    <property type="entry name" value="Ig-like_fold"/>
</dbReference>
<dbReference type="RefSeq" id="WP_157892545.1">
    <property type="nucleotide sequence ID" value="NZ_JBHRTS010000001.1"/>
</dbReference>
<sequence length="206" mass="23479">MKYSPVLCIRLFCLGLLMSCQLVFGQNFQTDLSVRVTSVEFADGIEPGESGQLQFQVTNHGPDPITNPDARLAVMPGFNVTQDYWIYTMLLESPLSENHCSFEWRHIDPRPPVNDIMYVQSFTMHGPLAVNQTKTCTLNLTFEQSGQLETLWWIPAAEEWDPDQLNNYFRFVFRGQVPAVPLNIGFILMGLFGLIALWALFQKKPT</sequence>
<dbReference type="Gene3D" id="2.60.40.10">
    <property type="entry name" value="Immunoglobulins"/>
    <property type="match status" value="1"/>
</dbReference>
<dbReference type="Proteomes" id="UP001595533">
    <property type="component" value="Unassembled WGS sequence"/>
</dbReference>
<evidence type="ECO:0000256" key="2">
    <source>
        <dbReference type="SAM" id="SignalP"/>
    </source>
</evidence>